<evidence type="ECO:0000313" key="3">
    <source>
        <dbReference type="EMBL" id="RAO78102.1"/>
    </source>
</evidence>
<keyword evidence="4" id="KW-1185">Reference proteome</keyword>
<evidence type="ECO:0000313" key="4">
    <source>
        <dbReference type="Proteomes" id="UP000248926"/>
    </source>
</evidence>
<feature type="region of interest" description="Disordered" evidence="1">
    <location>
        <begin position="77"/>
        <end position="124"/>
    </location>
</feature>
<comment type="caution">
    <text evidence="3">The sequence shown here is derived from an EMBL/GenBank/DDBJ whole genome shotgun (WGS) entry which is preliminary data.</text>
</comment>
<dbReference type="Pfam" id="PF13699">
    <property type="entry name" value="eCIS_core"/>
    <property type="match status" value="1"/>
</dbReference>
<feature type="compositionally biased region" description="Low complexity" evidence="1">
    <location>
        <begin position="77"/>
        <end position="86"/>
    </location>
</feature>
<dbReference type="InterPro" id="IPR025295">
    <property type="entry name" value="eCIS_core_dom"/>
</dbReference>
<dbReference type="Proteomes" id="UP000248926">
    <property type="component" value="Unassembled WGS sequence"/>
</dbReference>
<dbReference type="EMBL" id="NFZS01000001">
    <property type="protein sequence ID" value="RAO78102.1"/>
    <property type="molecule type" value="Genomic_DNA"/>
</dbReference>
<evidence type="ECO:0000256" key="1">
    <source>
        <dbReference type="SAM" id="MobiDB-lite"/>
    </source>
</evidence>
<organism evidence="3 4">
    <name type="scientific">Dyella jiangningensis</name>
    <dbReference type="NCBI Taxonomy" id="1379159"/>
    <lineage>
        <taxon>Bacteria</taxon>
        <taxon>Pseudomonadati</taxon>
        <taxon>Pseudomonadota</taxon>
        <taxon>Gammaproteobacteria</taxon>
        <taxon>Lysobacterales</taxon>
        <taxon>Rhodanobacteraceae</taxon>
        <taxon>Dyella</taxon>
    </lineage>
</organism>
<gene>
    <name evidence="3" type="ORF">CA260_09830</name>
</gene>
<dbReference type="OrthoDB" id="292792at2"/>
<dbReference type="RefSeq" id="WP_111982624.1">
    <property type="nucleotide sequence ID" value="NZ_NFZS01000001.1"/>
</dbReference>
<feature type="domain" description="eCIS core" evidence="2">
    <location>
        <begin position="116"/>
        <end position="192"/>
    </location>
</feature>
<dbReference type="AlphaFoldDB" id="A0A328PC92"/>
<evidence type="ECO:0000259" key="2">
    <source>
        <dbReference type="Pfam" id="PF13699"/>
    </source>
</evidence>
<accession>A0A328PC92</accession>
<proteinExistence type="predicted"/>
<protein>
    <recommendedName>
        <fullName evidence="2">eCIS core domain-containing protein</fullName>
    </recommendedName>
</protein>
<reference evidence="3 4" key="1">
    <citation type="journal article" date="2018" name="Genet. Mol. Biol.">
        <title>The genome sequence of Dyella jiangningensis FCAV SCS01 from a lignocellulose-decomposing microbial consortium metagenome reveals potential for biotechnological applications.</title>
        <authorList>
            <person name="Desiderato J.G."/>
            <person name="Alvarenga D.O."/>
            <person name="Constancio M.T.L."/>
            <person name="Alves L.M.C."/>
            <person name="Varani A.M."/>
        </authorList>
    </citation>
    <scope>NUCLEOTIDE SEQUENCE [LARGE SCALE GENOMIC DNA]</scope>
    <source>
        <strain evidence="3 4">FCAV SCS01</strain>
    </source>
</reference>
<sequence>MAERTAVAGAARSPVVTAARMLQRKCRCGTHSHGHAECGECARKRGGLQRKLAIGASHDPLEVEADRVASQVMTGAAPTGIGAAGPRIQRASGGDGSAGQEAPGSVGEVLSSPGEPMPGDLRSDMESRFRHDFSAVRLHTGGAAARSARDVDASAYTAGSHIVWGSSASSLQTPSGRLLLAHELTHVVQQSAANVIRRCINPKKNDPIYDSVANSIRNTPDFKTLDPPDKAEAEGIITDAKKKAGCLYYIGELFALFTTKDKPPAAIAKETQAATVVAASTEKARVAKPAEAKNLNVEEKASADPARKYVKIKGKFGGGTYEVDNRDPKNIVVRAKVFLKAAGSGTAADVANITSMEDAIEKAASRPGFIVDISFVNAPDADTFTAEVDPSRWEVATNWSGGDPTGFAHELLHMFAYELDRYDYIQSHARNASMLVKERVHWFAMQLTKPAGFDNPASLMGEGQHPLNDDACRVAGLDVATCVAARQKP</sequence>
<name>A0A328PC92_9GAMM</name>